<dbReference type="PANTHER" id="PTHR11614">
    <property type="entry name" value="PHOSPHOLIPASE-RELATED"/>
    <property type="match status" value="1"/>
</dbReference>
<dbReference type="Proteomes" id="UP000009885">
    <property type="component" value="Unassembled WGS sequence"/>
</dbReference>
<dbReference type="InterPro" id="IPR022742">
    <property type="entry name" value="Hydrolase_4"/>
</dbReference>
<protein>
    <submittedName>
        <fullName evidence="2">Lysophospholipase</fullName>
    </submittedName>
</protein>
<sequence>MRQHDYFKITVQDNTTLEVKVDKCEMDPVGVVHIIHGMAEHMDRYDAIAHELNLQGYYVIRHNQRGHGKDIDEKTRGYYDSLEGLVDDALEIYETILPDFPEGLPYIVIGHSMGSIVARMYAIKYPDVLNGLILSGTGNFPKWKGYPAMFGLKLCAIFTGKRRKLDIINKQLYQSLNKRFQPVKSVNDWLTSVRADVEKFDQDQYAGFKVSNQLLYETVKSMMKSARIKNIQKMNPDLPVLMISGKDDPFGDYGIGVRNLGRLFKKGNIQHITVQLYRKKRHEILFEKDNDVVLKHMFEWIDKQIVRKFQSE</sequence>
<dbReference type="EMBL" id="AMSQ01000001">
    <property type="protein sequence ID" value="EKU50534.1"/>
    <property type="molecule type" value="Genomic_DNA"/>
</dbReference>
<reference evidence="2 3" key="1">
    <citation type="journal article" date="2013" name="Genome Announc.">
        <title>Genome Sequence of Staphylococcus massiliensis Strain S46, Isolated from the Surface of Healthy Human Skin.</title>
        <authorList>
            <person name="Srivastav R."/>
            <person name="Singh A."/>
            <person name="Jangir P.K."/>
            <person name="Kumari C."/>
            <person name="Muduli S."/>
            <person name="Sharma R."/>
        </authorList>
    </citation>
    <scope>NUCLEOTIDE SEQUENCE [LARGE SCALE GENOMIC DNA]</scope>
    <source>
        <strain evidence="2 3">S46</strain>
    </source>
</reference>
<gene>
    <name evidence="2" type="ORF">C273_00895</name>
</gene>
<dbReference type="SUPFAM" id="SSF53474">
    <property type="entry name" value="alpha/beta-Hydrolases"/>
    <property type="match status" value="1"/>
</dbReference>
<dbReference type="Gene3D" id="3.40.50.1820">
    <property type="entry name" value="alpha/beta hydrolase"/>
    <property type="match status" value="1"/>
</dbReference>
<dbReference type="OrthoDB" id="9806902at2"/>
<organism evidence="2 3">
    <name type="scientific">Staphylococcus massiliensis S46</name>
    <dbReference type="NCBI Taxonomy" id="1229783"/>
    <lineage>
        <taxon>Bacteria</taxon>
        <taxon>Bacillati</taxon>
        <taxon>Bacillota</taxon>
        <taxon>Bacilli</taxon>
        <taxon>Bacillales</taxon>
        <taxon>Staphylococcaceae</taxon>
        <taxon>Staphylococcus</taxon>
    </lineage>
</organism>
<dbReference type="eggNOG" id="COG2267">
    <property type="taxonomic scope" value="Bacteria"/>
</dbReference>
<feature type="domain" description="Serine aminopeptidase S33" evidence="1">
    <location>
        <begin position="28"/>
        <end position="289"/>
    </location>
</feature>
<accession>K9ATA9</accession>
<dbReference type="AlphaFoldDB" id="K9ATA9"/>
<dbReference type="RefSeq" id="WP_009381819.1">
    <property type="nucleotide sequence ID" value="NZ_AMSQ01000001.1"/>
</dbReference>
<evidence type="ECO:0000313" key="3">
    <source>
        <dbReference type="Proteomes" id="UP000009885"/>
    </source>
</evidence>
<dbReference type="STRING" id="1229783.C273_00895"/>
<proteinExistence type="predicted"/>
<dbReference type="Pfam" id="PF12146">
    <property type="entry name" value="Hydrolase_4"/>
    <property type="match status" value="1"/>
</dbReference>
<comment type="caution">
    <text evidence="2">The sequence shown here is derived from an EMBL/GenBank/DDBJ whole genome shotgun (WGS) entry which is preliminary data.</text>
</comment>
<dbReference type="PATRIC" id="fig|1229783.3.peg.182"/>
<name>K9ATA9_9STAP</name>
<keyword evidence="3" id="KW-1185">Reference proteome</keyword>
<dbReference type="InterPro" id="IPR029058">
    <property type="entry name" value="AB_hydrolase_fold"/>
</dbReference>
<evidence type="ECO:0000313" key="2">
    <source>
        <dbReference type="EMBL" id="EKU50534.1"/>
    </source>
</evidence>
<evidence type="ECO:0000259" key="1">
    <source>
        <dbReference type="Pfam" id="PF12146"/>
    </source>
</evidence>
<dbReference type="InterPro" id="IPR051044">
    <property type="entry name" value="MAG_DAG_Lipase"/>
</dbReference>